<sequence>MPGQVSGVTEWHIDALEPDLPSHSSAFKNSNVYNAEPSPRRIMTR</sequence>
<accession>A0A1L3LIK5</accession>
<feature type="region of interest" description="Disordered" evidence="1">
    <location>
        <begin position="20"/>
        <end position="45"/>
    </location>
</feature>
<reference evidence="2 3" key="1">
    <citation type="submission" date="2015-10" db="EMBL/GenBank/DDBJ databases">
        <title>Genomic differences between typical nodule nitrogen-fixing rhizobial strains and those coming from bean seeds.</title>
        <authorList>
            <person name="Peralta H."/>
            <person name="Aguilar-Vera A."/>
            <person name="Diaz R."/>
            <person name="Mora Y."/>
            <person name="Martinez-Batallar G."/>
            <person name="Salazar E."/>
            <person name="Vargas-Lagunas C."/>
            <person name="Encarnacion S."/>
            <person name="Girard L."/>
            <person name="Mora J."/>
        </authorList>
    </citation>
    <scope>NUCLEOTIDE SEQUENCE [LARGE SCALE GENOMIC DNA]</scope>
    <source>
        <strain evidence="2 3">CFNEI 73</strain>
    </source>
</reference>
<dbReference type="STRING" id="194963.SAMCFNEI73_Ch0618"/>
<evidence type="ECO:0000313" key="3">
    <source>
        <dbReference type="Proteomes" id="UP000182306"/>
    </source>
</evidence>
<dbReference type="KEGG" id="same:SAMCFNEI73_Ch0618"/>
<dbReference type="Proteomes" id="UP000182306">
    <property type="component" value="Chromosome"/>
</dbReference>
<organism evidence="2 3">
    <name type="scientific">Sinorhizobium americanum</name>
    <dbReference type="NCBI Taxonomy" id="194963"/>
    <lineage>
        <taxon>Bacteria</taxon>
        <taxon>Pseudomonadati</taxon>
        <taxon>Pseudomonadota</taxon>
        <taxon>Alphaproteobacteria</taxon>
        <taxon>Hyphomicrobiales</taxon>
        <taxon>Rhizobiaceae</taxon>
        <taxon>Sinorhizobium/Ensifer group</taxon>
        <taxon>Sinorhizobium</taxon>
    </lineage>
</organism>
<evidence type="ECO:0000256" key="1">
    <source>
        <dbReference type="SAM" id="MobiDB-lite"/>
    </source>
</evidence>
<proteinExistence type="predicted"/>
<evidence type="ECO:0000313" key="2">
    <source>
        <dbReference type="EMBL" id="APG89944.1"/>
    </source>
</evidence>
<name>A0A1L3LIK5_9HYPH</name>
<dbReference type="AlphaFoldDB" id="A0A1L3LIK5"/>
<dbReference type="EMBL" id="CP013107">
    <property type="protein sequence ID" value="APG89944.1"/>
    <property type="molecule type" value="Genomic_DNA"/>
</dbReference>
<keyword evidence="3" id="KW-1185">Reference proteome</keyword>
<protein>
    <submittedName>
        <fullName evidence="2">Uncharacterized protein</fullName>
    </submittedName>
</protein>
<feature type="compositionally biased region" description="Polar residues" evidence="1">
    <location>
        <begin position="22"/>
        <end position="33"/>
    </location>
</feature>
<gene>
    <name evidence="2" type="ORF">SAMCFNEI73_Ch0618</name>
</gene>